<feature type="chain" id="PRO_5047249830" evidence="1">
    <location>
        <begin position="20"/>
        <end position="179"/>
    </location>
</feature>
<organism evidence="2 3">
    <name type="scientific">Rahnella victoriana</name>
    <dbReference type="NCBI Taxonomy" id="1510570"/>
    <lineage>
        <taxon>Bacteria</taxon>
        <taxon>Pseudomonadati</taxon>
        <taxon>Pseudomonadota</taxon>
        <taxon>Gammaproteobacteria</taxon>
        <taxon>Enterobacterales</taxon>
        <taxon>Yersiniaceae</taxon>
        <taxon>Rahnella</taxon>
    </lineage>
</organism>
<name>A0ABS0DJB7_9GAMM</name>
<evidence type="ECO:0000313" key="3">
    <source>
        <dbReference type="Proteomes" id="UP000600307"/>
    </source>
</evidence>
<keyword evidence="1" id="KW-0732">Signal</keyword>
<sequence length="179" mass="20228">MKLLSLTALLLFFPLSVFATQSNSLEQLRLKQAMQSAMDSLGRQTTLCDKKEQQKPKITAEDLKPFDREMISTALIYFKNESLKSCIQQQEYEYMLSMIAYAGSFPESAHSGQDYQTVIESLIVLSPGANPSVVKTESRFLALPASLQEELKQTFQSKTFDLEFVLNYYDTHGQGKSKS</sequence>
<evidence type="ECO:0000313" key="2">
    <source>
        <dbReference type="EMBL" id="MBF7953992.1"/>
    </source>
</evidence>
<feature type="signal peptide" evidence="1">
    <location>
        <begin position="1"/>
        <end position="19"/>
    </location>
</feature>
<accession>A0ABS0DJB7</accession>
<dbReference type="Proteomes" id="UP000600307">
    <property type="component" value="Unassembled WGS sequence"/>
</dbReference>
<comment type="caution">
    <text evidence="2">The sequence shown here is derived from an EMBL/GenBank/DDBJ whole genome shotgun (WGS) entry which is preliminary data.</text>
</comment>
<keyword evidence="3" id="KW-1185">Reference proteome</keyword>
<gene>
    <name evidence="2" type="ORF">IV431_00315</name>
</gene>
<reference evidence="2 3" key="1">
    <citation type="submission" date="2020-11" db="EMBL/GenBank/DDBJ databases">
        <title>Taxonomic investigation of Rahnella spp.</title>
        <authorList>
            <person name="Lee S.D."/>
        </authorList>
    </citation>
    <scope>NUCLEOTIDE SEQUENCE [LARGE SCALE GENOMIC DNA]</scope>
    <source>
        <strain evidence="2 3">SAP-10</strain>
    </source>
</reference>
<protein>
    <submittedName>
        <fullName evidence="2">Uncharacterized protein</fullName>
    </submittedName>
</protein>
<dbReference type="EMBL" id="JADOBH010000001">
    <property type="protein sequence ID" value="MBF7953992.1"/>
    <property type="molecule type" value="Genomic_DNA"/>
</dbReference>
<dbReference type="RefSeq" id="WP_195816561.1">
    <property type="nucleotide sequence ID" value="NZ_JADOBH010000001.1"/>
</dbReference>
<proteinExistence type="predicted"/>
<evidence type="ECO:0000256" key="1">
    <source>
        <dbReference type="SAM" id="SignalP"/>
    </source>
</evidence>